<dbReference type="AlphaFoldDB" id="A0AAV5DUQ4"/>
<gene>
    <name evidence="1" type="primary">gb00708</name>
    <name evidence="1" type="ORF">PR202_gb00708</name>
</gene>
<reference evidence="1" key="2">
    <citation type="submission" date="2021-12" db="EMBL/GenBank/DDBJ databases">
        <title>Resequencing data analysis of finger millet.</title>
        <authorList>
            <person name="Hatakeyama M."/>
            <person name="Aluri S."/>
            <person name="Balachadran M.T."/>
            <person name="Sivarajan S.R."/>
            <person name="Poveda L."/>
            <person name="Shimizu-Inatsugi R."/>
            <person name="Schlapbach R."/>
            <person name="Sreeman S.M."/>
            <person name="Shimizu K.K."/>
        </authorList>
    </citation>
    <scope>NUCLEOTIDE SEQUENCE</scope>
</reference>
<keyword evidence="2" id="KW-1185">Reference proteome</keyword>
<comment type="caution">
    <text evidence="1">The sequence shown here is derived from an EMBL/GenBank/DDBJ whole genome shotgun (WGS) entry which is preliminary data.</text>
</comment>
<sequence length="163" mass="17614">MLWDSNSRALIETCCWRERLSHGVQVGCPGAGEAVTVQVLAQDMLAVAKAILLRNKHHHYSSSSSDVPNLMTKVHHIHVGLQDHAEENVVEDAVAQQQQGADRDLLPHAVRVGQLQAGEAVPVQAGEAVPMQAPEAVPVQVLAQDMLAVAKANLLRTKRCACR</sequence>
<proteinExistence type="predicted"/>
<evidence type="ECO:0000313" key="1">
    <source>
        <dbReference type="EMBL" id="GJN13946.1"/>
    </source>
</evidence>
<protein>
    <submittedName>
        <fullName evidence="1">Uncharacterized protein</fullName>
    </submittedName>
</protein>
<organism evidence="1 2">
    <name type="scientific">Eleusine coracana subsp. coracana</name>
    <dbReference type="NCBI Taxonomy" id="191504"/>
    <lineage>
        <taxon>Eukaryota</taxon>
        <taxon>Viridiplantae</taxon>
        <taxon>Streptophyta</taxon>
        <taxon>Embryophyta</taxon>
        <taxon>Tracheophyta</taxon>
        <taxon>Spermatophyta</taxon>
        <taxon>Magnoliopsida</taxon>
        <taxon>Liliopsida</taxon>
        <taxon>Poales</taxon>
        <taxon>Poaceae</taxon>
        <taxon>PACMAD clade</taxon>
        <taxon>Chloridoideae</taxon>
        <taxon>Cynodonteae</taxon>
        <taxon>Eleusininae</taxon>
        <taxon>Eleusine</taxon>
    </lineage>
</organism>
<dbReference type="Proteomes" id="UP001054889">
    <property type="component" value="Unassembled WGS sequence"/>
</dbReference>
<dbReference type="EMBL" id="BQKI01000071">
    <property type="protein sequence ID" value="GJN13946.1"/>
    <property type="molecule type" value="Genomic_DNA"/>
</dbReference>
<accession>A0AAV5DUQ4</accession>
<evidence type="ECO:0000313" key="2">
    <source>
        <dbReference type="Proteomes" id="UP001054889"/>
    </source>
</evidence>
<name>A0AAV5DUQ4_ELECO</name>
<reference evidence="1" key="1">
    <citation type="journal article" date="2018" name="DNA Res.">
        <title>Multiple hybrid de novo genome assembly of finger millet, an orphan allotetraploid crop.</title>
        <authorList>
            <person name="Hatakeyama M."/>
            <person name="Aluri S."/>
            <person name="Balachadran M.T."/>
            <person name="Sivarajan S.R."/>
            <person name="Patrignani A."/>
            <person name="Gruter S."/>
            <person name="Poveda L."/>
            <person name="Shimizu-Inatsugi R."/>
            <person name="Baeten J."/>
            <person name="Francoijs K.J."/>
            <person name="Nataraja K.N."/>
            <person name="Reddy Y.A.N."/>
            <person name="Phadnis S."/>
            <person name="Ravikumar R.L."/>
            <person name="Schlapbach R."/>
            <person name="Sreeman S.M."/>
            <person name="Shimizu K.K."/>
        </authorList>
    </citation>
    <scope>NUCLEOTIDE SEQUENCE</scope>
</reference>